<protein>
    <submittedName>
        <fullName evidence="9">Di-and tricarboxylate transporter</fullName>
    </submittedName>
    <submittedName>
        <fullName evidence="13">Di/tricarboxylate transporter</fullName>
    </submittedName>
</protein>
<comment type="subcellular location">
    <subcellularLocation>
        <location evidence="1">Membrane</location>
        <topology evidence="1">Multi-pass membrane protein</topology>
    </subcellularLocation>
</comment>
<keyword evidence="6 7" id="KW-0472">Membrane</keyword>
<evidence type="ECO:0000313" key="16">
    <source>
        <dbReference type="Proteomes" id="UP000199519"/>
    </source>
</evidence>
<evidence type="ECO:0000256" key="1">
    <source>
        <dbReference type="ARBA" id="ARBA00004141"/>
    </source>
</evidence>
<feature type="domain" description="RCK C-terminal" evidence="8">
    <location>
        <begin position="254"/>
        <end position="338"/>
    </location>
</feature>
<dbReference type="GO" id="GO:0006813">
    <property type="term" value="P:potassium ion transport"/>
    <property type="evidence" value="ECO:0007669"/>
    <property type="project" value="InterPro"/>
</dbReference>
<reference evidence="14 16" key="1">
    <citation type="submission" date="2016-10" db="EMBL/GenBank/DDBJ databases">
        <authorList>
            <person name="Varghese N."/>
            <person name="Submissions S."/>
        </authorList>
    </citation>
    <scope>NUCLEOTIDE SEQUENCE [LARGE SCALE GENOMIC DNA]</scope>
    <source>
        <strain evidence="9 18">WG10</strain>
        <strain evidence="10 16">WG2</strain>
        <strain evidence="12 14">WG5</strain>
    </source>
</reference>
<evidence type="ECO:0000313" key="14">
    <source>
        <dbReference type="Proteomes" id="UP000198612"/>
    </source>
</evidence>
<keyword evidence="3 7" id="KW-0812">Transmembrane</keyword>
<evidence type="ECO:0000313" key="18">
    <source>
        <dbReference type="Proteomes" id="UP000324896"/>
    </source>
</evidence>
<dbReference type="PANTHER" id="PTHR43652:SF2">
    <property type="entry name" value="BASIC AMINO ACID ANTIPORTER YFCC-RELATED"/>
    <property type="match status" value="1"/>
</dbReference>
<feature type="transmembrane region" description="Helical" evidence="7">
    <location>
        <begin position="575"/>
        <end position="595"/>
    </location>
</feature>
<dbReference type="AlphaFoldDB" id="A0A1G6NEV7"/>
<dbReference type="Proteomes" id="UP000198945">
    <property type="component" value="Unassembled WGS sequence"/>
</dbReference>
<dbReference type="Proteomes" id="UP000199519">
    <property type="component" value="Unassembled WGS sequence"/>
</dbReference>
<dbReference type="EMBL" id="FOHG01000008">
    <property type="protein sequence ID" value="SES85453.1"/>
    <property type="molecule type" value="Genomic_DNA"/>
</dbReference>
<dbReference type="Proteomes" id="UP000198612">
    <property type="component" value="Unassembled WGS sequence"/>
</dbReference>
<accession>A0A1G6NEV7</accession>
<evidence type="ECO:0000313" key="11">
    <source>
        <dbReference type="EMBL" id="SDJ20244.1"/>
    </source>
</evidence>
<dbReference type="Proteomes" id="UP000295758">
    <property type="component" value="Unassembled WGS sequence"/>
</dbReference>
<dbReference type="InterPro" id="IPR006037">
    <property type="entry name" value="RCK_C"/>
</dbReference>
<dbReference type="InterPro" id="IPR036721">
    <property type="entry name" value="RCK_C_sf"/>
</dbReference>
<dbReference type="EMBL" id="FNBJ01000007">
    <property type="protein sequence ID" value="SDF19035.1"/>
    <property type="molecule type" value="Genomic_DNA"/>
</dbReference>
<dbReference type="Proteomes" id="UP000324896">
    <property type="component" value="Unassembled WGS sequence"/>
</dbReference>
<keyword evidence="2" id="KW-0813">Transport</keyword>
<evidence type="ECO:0000259" key="8">
    <source>
        <dbReference type="PROSITE" id="PS51202"/>
    </source>
</evidence>
<dbReference type="Gene3D" id="3.30.70.1450">
    <property type="entry name" value="Regulator of K+ conductance, C-terminal domain"/>
    <property type="match status" value="2"/>
</dbReference>
<evidence type="ECO:0000256" key="2">
    <source>
        <dbReference type="ARBA" id="ARBA00022448"/>
    </source>
</evidence>
<feature type="transmembrane region" description="Helical" evidence="7">
    <location>
        <begin position="180"/>
        <end position="205"/>
    </location>
</feature>
<evidence type="ECO:0000313" key="12">
    <source>
        <dbReference type="EMBL" id="SES85453.1"/>
    </source>
</evidence>
<feature type="transmembrane region" description="Helical" evidence="7">
    <location>
        <begin position="451"/>
        <end position="484"/>
    </location>
</feature>
<dbReference type="EMBL" id="FMYT01000011">
    <property type="protein sequence ID" value="SDC66400.1"/>
    <property type="molecule type" value="Genomic_DNA"/>
</dbReference>
<evidence type="ECO:0000256" key="6">
    <source>
        <dbReference type="ARBA" id="ARBA00023136"/>
    </source>
</evidence>
<feature type="domain" description="RCK C-terminal" evidence="8">
    <location>
        <begin position="348"/>
        <end position="432"/>
    </location>
</feature>
<dbReference type="PANTHER" id="PTHR43652">
    <property type="entry name" value="BASIC AMINO ACID ANTIPORTER YFCC-RELATED"/>
    <property type="match status" value="1"/>
</dbReference>
<evidence type="ECO:0000313" key="15">
    <source>
        <dbReference type="Proteomes" id="UP000198945"/>
    </source>
</evidence>
<evidence type="ECO:0000313" key="9">
    <source>
        <dbReference type="EMBL" id="SDC66400.1"/>
    </source>
</evidence>
<keyword evidence="16" id="KW-1185">Reference proteome</keyword>
<dbReference type="SUPFAM" id="SSF116726">
    <property type="entry name" value="TrkA C-terminal domain-like"/>
    <property type="match status" value="2"/>
</dbReference>
<evidence type="ECO:0000313" key="13">
    <source>
        <dbReference type="EMBL" id="TDS32248.1"/>
    </source>
</evidence>
<evidence type="ECO:0000256" key="3">
    <source>
        <dbReference type="ARBA" id="ARBA00022692"/>
    </source>
</evidence>
<evidence type="ECO:0000313" key="17">
    <source>
        <dbReference type="Proteomes" id="UP000295758"/>
    </source>
</evidence>
<gene>
    <name evidence="13" type="ORF">BY453_10841</name>
    <name evidence="9" type="ORF">SAMN04488597_11156</name>
    <name evidence="10" type="ORF">SAMN04488598_107104</name>
    <name evidence="12" type="ORF">SAMN04515652_108104</name>
    <name evidence="11" type="ORF">SAMN04515654_13413</name>
</gene>
<dbReference type="GO" id="GO:0008324">
    <property type="term" value="F:monoatomic cation transmembrane transporter activity"/>
    <property type="evidence" value="ECO:0007669"/>
    <property type="project" value="InterPro"/>
</dbReference>
<sequence>MLGYKEKTFILLFLVFAVVFFNGGLVEAADSSAQSSLEAPVFNSQVAVVSFLIVLVLILFIWEPLPVGIIAISIPVILITLKNWTEVTAEQALSGFSNNATITVMAMFVISRGIQNSGAVQILGSKIEGFAGDNKKKQVGAIAGLTGVIASAINNTPVVAAFIPMVTNLARRTKVSPSKLLIPLSYSAMLGGTITLFGTSTNILASEVSAKLINHPFGVFEFTKLGIIAFLVGFLYLITIGYYLTPEHISYGDKDLMKGYEMDEFLTEVEIKKDSPLLGESIGEVFKEIEPDLDIIQMTRENEQFMEPLNVKTIRAGDHLVIRATRETLLDFIKTKGIELLPDSQISQSQLEDSVQGQKVIELIVSDNSFVEGKTIKDVNFLERYNASLLAVRHGERIRHNDLKDFTLRAGDVLLLLVSKSTFGRLENNKNFIVEENISEAPAYDTADIGLGIGIIGIVIALASLNIISISIATLGGVVAMVAVNLVDPREIYEAINWEVFFLLAGLIPLGVAIEQTGTAKFIAHQLLKATDIFPPLIILSLFYLFTAVLTSVISNNASVVLMIPVAVGAAQQMGANPFAFILAITFASSSAFLSPIGYQTNLMIYGPGGYKFKDFIVVGTPLLILLSIIIPFFISVFWGI</sequence>
<evidence type="ECO:0000313" key="10">
    <source>
        <dbReference type="EMBL" id="SDF19035.1"/>
    </source>
</evidence>
<evidence type="ECO:0000256" key="5">
    <source>
        <dbReference type="ARBA" id="ARBA00022989"/>
    </source>
</evidence>
<proteinExistence type="predicted"/>
<feature type="transmembrane region" description="Helical" evidence="7">
    <location>
        <begin position="225"/>
        <end position="244"/>
    </location>
</feature>
<reference evidence="13 17" key="3">
    <citation type="submission" date="2019-03" db="EMBL/GenBank/DDBJ databases">
        <title>Deep subsurface shale carbon reservoir microbial communities from Ohio and West Virginia, USA.</title>
        <authorList>
            <person name="Wrighton K."/>
        </authorList>
    </citation>
    <scope>NUCLEOTIDE SEQUENCE [LARGE SCALE GENOMIC DNA]</scope>
    <source>
        <strain evidence="13 17">UTICA-S4D12</strain>
    </source>
</reference>
<feature type="transmembrane region" description="Helical" evidence="7">
    <location>
        <begin position="534"/>
        <end position="555"/>
    </location>
</feature>
<keyword evidence="4" id="KW-0677">Repeat</keyword>
<dbReference type="EMBL" id="FNEH01000034">
    <property type="protein sequence ID" value="SDJ20244.1"/>
    <property type="molecule type" value="Genomic_DNA"/>
</dbReference>
<feature type="transmembrane region" description="Helical" evidence="7">
    <location>
        <begin position="496"/>
        <end position="514"/>
    </location>
</feature>
<dbReference type="Pfam" id="PF02080">
    <property type="entry name" value="TrkA_C"/>
    <property type="match status" value="2"/>
</dbReference>
<evidence type="ECO:0000256" key="7">
    <source>
        <dbReference type="SAM" id="Phobius"/>
    </source>
</evidence>
<dbReference type="RefSeq" id="WP_089717649.1">
    <property type="nucleotide sequence ID" value="NZ_FMYT01000011.1"/>
</dbReference>
<keyword evidence="5 7" id="KW-1133">Transmembrane helix</keyword>
<dbReference type="PROSITE" id="PS51202">
    <property type="entry name" value="RCK_C"/>
    <property type="match status" value="2"/>
</dbReference>
<dbReference type="Pfam" id="PF03600">
    <property type="entry name" value="CitMHS"/>
    <property type="match status" value="1"/>
</dbReference>
<dbReference type="InterPro" id="IPR051679">
    <property type="entry name" value="DASS-Related_Transporters"/>
</dbReference>
<name>A0A1G6NEV7_9FIRM</name>
<evidence type="ECO:0000256" key="4">
    <source>
        <dbReference type="ARBA" id="ARBA00022737"/>
    </source>
</evidence>
<dbReference type="EMBL" id="SOAA01000008">
    <property type="protein sequence ID" value="TDS32248.1"/>
    <property type="molecule type" value="Genomic_DNA"/>
</dbReference>
<feature type="transmembrane region" description="Helical" evidence="7">
    <location>
        <begin position="44"/>
        <end position="62"/>
    </location>
</feature>
<feature type="transmembrane region" description="Helical" evidence="7">
    <location>
        <begin position="616"/>
        <end position="639"/>
    </location>
</feature>
<reference evidence="11 15" key="2">
    <citation type="submission" date="2016-10" db="EMBL/GenBank/DDBJ databases">
        <authorList>
            <person name="de Groot N.N."/>
        </authorList>
    </citation>
    <scope>NUCLEOTIDE SEQUENCE [LARGE SCALE GENOMIC DNA]</scope>
    <source>
        <strain evidence="11 15">WG7</strain>
    </source>
</reference>
<dbReference type="InterPro" id="IPR004680">
    <property type="entry name" value="Cit_transptr-like_dom"/>
</dbReference>
<dbReference type="GO" id="GO:0005886">
    <property type="term" value="C:plasma membrane"/>
    <property type="evidence" value="ECO:0007669"/>
    <property type="project" value="TreeGrafter"/>
</dbReference>
<organism evidence="9 18">
    <name type="scientific">Halanaerobium congolense</name>
    <dbReference type="NCBI Taxonomy" id="54121"/>
    <lineage>
        <taxon>Bacteria</taxon>
        <taxon>Bacillati</taxon>
        <taxon>Bacillota</taxon>
        <taxon>Clostridia</taxon>
        <taxon>Halanaerobiales</taxon>
        <taxon>Halanaerobiaceae</taxon>
        <taxon>Halanaerobium</taxon>
    </lineage>
</organism>